<gene>
    <name evidence="1" type="ORF">DC3_04710</name>
</gene>
<accession>A0A511MXI0</accession>
<dbReference type="RefSeq" id="WP_146881963.1">
    <property type="nucleotide sequence ID" value="NZ_BJXB01000001.1"/>
</dbReference>
<reference evidence="1 2" key="1">
    <citation type="submission" date="2019-07" db="EMBL/GenBank/DDBJ databases">
        <title>Whole genome shotgun sequence of Deinococcus cellulosilyticus NBRC 106333.</title>
        <authorList>
            <person name="Hosoyama A."/>
            <person name="Uohara A."/>
            <person name="Ohji S."/>
            <person name="Ichikawa N."/>
        </authorList>
    </citation>
    <scope>NUCLEOTIDE SEQUENCE [LARGE SCALE GENOMIC DNA]</scope>
    <source>
        <strain evidence="1 2">NBRC 106333</strain>
    </source>
</reference>
<dbReference type="AlphaFoldDB" id="A0A511MXI0"/>
<proteinExistence type="predicted"/>
<evidence type="ECO:0000313" key="2">
    <source>
        <dbReference type="Proteomes" id="UP000321306"/>
    </source>
</evidence>
<protein>
    <submittedName>
        <fullName evidence="1">Uncharacterized protein</fullName>
    </submittedName>
</protein>
<dbReference type="Proteomes" id="UP000321306">
    <property type="component" value="Unassembled WGS sequence"/>
</dbReference>
<evidence type="ECO:0000313" key="1">
    <source>
        <dbReference type="EMBL" id="GEM44836.1"/>
    </source>
</evidence>
<comment type="caution">
    <text evidence="1">The sequence shown here is derived from an EMBL/GenBank/DDBJ whole genome shotgun (WGS) entry which is preliminary data.</text>
</comment>
<name>A0A511MXI0_DEIC1</name>
<sequence length="243" mass="26903">MKTFELSEPFALVNGKTLTSLQVTSTLELPWRQATIQSSALSGKVECTAGYKGKGSWTLFEGTVDSPESDVQEYGQALARGLPEWRKVLKPQSFQDPDLQTVLQFITGQCGGKLQSALKGARRRHYSYRPGAAYQVLTKVLQDWAIDHVLLELDGGTLYAGPEQTSPHAQTGVQAELVHGQNIILLKRTYGGGFTVKTLGMPWLRVSHRVQIQHPLFTGKARITRLDTEFSKNTLTEMTVMPV</sequence>
<dbReference type="EMBL" id="BJXB01000001">
    <property type="protein sequence ID" value="GEM44836.1"/>
    <property type="molecule type" value="Genomic_DNA"/>
</dbReference>
<organism evidence="1 2">
    <name type="scientific">Deinococcus cellulosilyticus (strain DSM 18568 / NBRC 106333 / KACC 11606 / 5516J-15)</name>
    <dbReference type="NCBI Taxonomy" id="1223518"/>
    <lineage>
        <taxon>Bacteria</taxon>
        <taxon>Thermotogati</taxon>
        <taxon>Deinococcota</taxon>
        <taxon>Deinococci</taxon>
        <taxon>Deinococcales</taxon>
        <taxon>Deinococcaceae</taxon>
        <taxon>Deinococcus</taxon>
    </lineage>
</organism>
<dbReference type="OrthoDB" id="30195at2"/>
<keyword evidence="2" id="KW-1185">Reference proteome</keyword>